<accession>A0A9P6UDU1</accession>
<proteinExistence type="predicted"/>
<feature type="non-terminal residue" evidence="2">
    <location>
        <position position="137"/>
    </location>
</feature>
<keyword evidence="3" id="KW-1185">Reference proteome</keyword>
<keyword evidence="1" id="KW-0732">Signal</keyword>
<comment type="caution">
    <text evidence="2">The sequence shown here is derived from an EMBL/GenBank/DDBJ whole genome shotgun (WGS) entry which is preliminary data.</text>
</comment>
<feature type="chain" id="PRO_5040208823" evidence="1">
    <location>
        <begin position="21"/>
        <end position="137"/>
    </location>
</feature>
<protein>
    <submittedName>
        <fullName evidence="2">Uncharacterized protein</fullName>
    </submittedName>
</protein>
<dbReference type="AlphaFoldDB" id="A0A9P6UDU1"/>
<dbReference type="Proteomes" id="UP000823405">
    <property type="component" value="Unassembled WGS sequence"/>
</dbReference>
<organism evidence="2 3">
    <name type="scientific">Linnemannia gamsii</name>
    <dbReference type="NCBI Taxonomy" id="64522"/>
    <lineage>
        <taxon>Eukaryota</taxon>
        <taxon>Fungi</taxon>
        <taxon>Fungi incertae sedis</taxon>
        <taxon>Mucoromycota</taxon>
        <taxon>Mortierellomycotina</taxon>
        <taxon>Mortierellomycetes</taxon>
        <taxon>Mortierellales</taxon>
        <taxon>Mortierellaceae</taxon>
        <taxon>Linnemannia</taxon>
    </lineage>
</organism>
<feature type="signal peptide" evidence="1">
    <location>
        <begin position="1"/>
        <end position="20"/>
    </location>
</feature>
<reference evidence="2" key="1">
    <citation type="journal article" date="2020" name="Fungal Divers.">
        <title>Resolving the Mortierellaceae phylogeny through synthesis of multi-gene phylogenetics and phylogenomics.</title>
        <authorList>
            <person name="Vandepol N."/>
            <person name="Liber J."/>
            <person name="Desiro A."/>
            <person name="Na H."/>
            <person name="Kennedy M."/>
            <person name="Barry K."/>
            <person name="Grigoriev I.V."/>
            <person name="Miller A.N."/>
            <person name="O'Donnell K."/>
            <person name="Stajich J.E."/>
            <person name="Bonito G."/>
        </authorList>
    </citation>
    <scope>NUCLEOTIDE SEQUENCE</scope>
    <source>
        <strain evidence="2">NVP60</strain>
    </source>
</reference>
<name>A0A9P6UDU1_9FUNG</name>
<sequence>MKTGLVALLTILALSQVTEAFWAFSVVSGVLNMKKAYNYFGDLMEGQLENTKYVSAKSYKLGGATVYDLDPKWGVVSDNIPIHLMVSGPEYDKQVEISSKHENEWKQWEDQLDSRYRDAWYTKRVVLVDLPKIIQQH</sequence>
<evidence type="ECO:0000313" key="2">
    <source>
        <dbReference type="EMBL" id="KAG0285032.1"/>
    </source>
</evidence>
<dbReference type="EMBL" id="JAAAIN010003587">
    <property type="protein sequence ID" value="KAG0285032.1"/>
    <property type="molecule type" value="Genomic_DNA"/>
</dbReference>
<evidence type="ECO:0000313" key="3">
    <source>
        <dbReference type="Proteomes" id="UP000823405"/>
    </source>
</evidence>
<gene>
    <name evidence="2" type="ORF">BGZ97_007958</name>
</gene>
<evidence type="ECO:0000256" key="1">
    <source>
        <dbReference type="SAM" id="SignalP"/>
    </source>
</evidence>